<feature type="region of interest" description="Disordered" evidence="4">
    <location>
        <begin position="493"/>
        <end position="520"/>
    </location>
</feature>
<dbReference type="STRING" id="137246.A0A401T306"/>
<evidence type="ECO:0008006" key="9">
    <source>
        <dbReference type="Google" id="ProtNLM"/>
    </source>
</evidence>
<feature type="compositionally biased region" description="Polar residues" evidence="4">
    <location>
        <begin position="958"/>
        <end position="979"/>
    </location>
</feature>
<dbReference type="OrthoDB" id="68076at2759"/>
<gene>
    <name evidence="7" type="ORF">chiPu_0015494</name>
</gene>
<feature type="compositionally biased region" description="Polar residues" evidence="4">
    <location>
        <begin position="1068"/>
        <end position="1092"/>
    </location>
</feature>
<feature type="region of interest" description="Disordered" evidence="4">
    <location>
        <begin position="1"/>
        <end position="57"/>
    </location>
</feature>
<feature type="compositionally biased region" description="Polar residues" evidence="4">
    <location>
        <begin position="1002"/>
        <end position="1018"/>
    </location>
</feature>
<keyword evidence="2" id="KW-0597">Phosphoprotein</keyword>
<feature type="compositionally biased region" description="Basic and acidic residues" evidence="4">
    <location>
        <begin position="611"/>
        <end position="622"/>
    </location>
</feature>
<feature type="coiled-coil region" evidence="3">
    <location>
        <begin position="81"/>
        <end position="108"/>
    </location>
</feature>
<feature type="compositionally biased region" description="Polar residues" evidence="4">
    <location>
        <begin position="754"/>
        <end position="779"/>
    </location>
</feature>
<feature type="region of interest" description="Disordered" evidence="4">
    <location>
        <begin position="1233"/>
        <end position="1267"/>
    </location>
</feature>
<evidence type="ECO:0000256" key="1">
    <source>
        <dbReference type="ARBA" id="ARBA00009911"/>
    </source>
</evidence>
<proteinExistence type="inferred from homology"/>
<reference evidence="7 8" key="1">
    <citation type="journal article" date="2018" name="Nat. Ecol. Evol.">
        <title>Shark genomes provide insights into elasmobranch evolution and the origin of vertebrates.</title>
        <authorList>
            <person name="Hara Y"/>
            <person name="Yamaguchi K"/>
            <person name="Onimaru K"/>
            <person name="Kadota M"/>
            <person name="Koyanagi M"/>
            <person name="Keeley SD"/>
            <person name="Tatsumi K"/>
            <person name="Tanaka K"/>
            <person name="Motone F"/>
            <person name="Kageyama Y"/>
            <person name="Nozu R"/>
            <person name="Adachi N"/>
            <person name="Nishimura O"/>
            <person name="Nakagawa R"/>
            <person name="Tanegashima C"/>
            <person name="Kiyatake I"/>
            <person name="Matsumoto R"/>
            <person name="Murakumo K"/>
            <person name="Nishida K"/>
            <person name="Terakita A"/>
            <person name="Kuratani S"/>
            <person name="Sato K"/>
            <person name="Hyodo S Kuraku.S."/>
        </authorList>
    </citation>
    <scope>NUCLEOTIDE SEQUENCE [LARGE SCALE GENOMIC DNA]</scope>
</reference>
<dbReference type="Pfam" id="PF08729">
    <property type="entry name" value="HUN"/>
    <property type="match status" value="1"/>
</dbReference>
<keyword evidence="8" id="KW-1185">Reference proteome</keyword>
<feature type="compositionally biased region" description="Polar residues" evidence="4">
    <location>
        <begin position="328"/>
        <end position="346"/>
    </location>
</feature>
<dbReference type="GO" id="GO:0005634">
    <property type="term" value="C:nucleus"/>
    <property type="evidence" value="ECO:0007669"/>
    <property type="project" value="TreeGrafter"/>
</dbReference>
<feature type="region of interest" description="Disordered" evidence="4">
    <location>
        <begin position="897"/>
        <end position="1116"/>
    </location>
</feature>
<feature type="region of interest" description="Disordered" evidence="4">
    <location>
        <begin position="606"/>
        <end position="631"/>
    </location>
</feature>
<dbReference type="AlphaFoldDB" id="A0A401T306"/>
<feature type="region of interest" description="Disordered" evidence="4">
    <location>
        <begin position="325"/>
        <end position="346"/>
    </location>
</feature>
<name>A0A401T306_CHIPU</name>
<sequence length="1267" mass="135735">MTEPRRVAFNTVPAPQAAAVPVPPVTTAKKKRREERNGSAPANVRFGLRLSEPSDRSHTEYNYNELLREAKRNFANPDDPFNDEEKERKEVEALAKKLEEKYGQKNHKRRKDRMQDLIDMGYGYDDTDPFIDNSEAYDELVPASLTTKYGGFYINTGTLQFRQTSDTEDEDVAGKKRLKSPKKQKLKDGEDRVAKKQRRKDEGGMKEKKSRKLKVSKESGVVALNADKHKKKRKSHSDALSLAEMLKKFQKEKEAMKKQEMTMKPTPALQVPEQVIKNAAGSDISVTASDQVFAILGNSNENDLLQEAASAMELLGDLDIDKLLAETPSGSPASETEENSNTATSSGFTLAAQSQKQLVELPVGLPVLLEKQIKDLKTLCAVHLNNETHAGKGSEGEGKKKFFTPDINTILLDIELQLQELNVTVRSAVYSYLASFLPCSKDTLMKRLKKLHLNDQDERLRDPTQKLKEAVASVMPAQLVKYQEELQAHTQARFAKMASEEDRDKNGSEEDDDDKPGRRVMGPRKKFLWNDYVRDLLCNLVKIKLGCYELEQNKSQSAEDYLKAFLETEVKPIWPKGWMQARMLLKESKRVHNHLTATPAKKKVILAPKPKVKDSSPKKEQRLSTPASTVPKVVPTSKIMPVSISSSSCNPSRETIYLDDSLDEDLSLKPPSLESVSDALSVFNNSTKISRTVNNSVSPAPRPQPVAKEDKKVIAKVTPLVLSPKAASCSPRVATPSLKVGTASLKAGTPSPKAVTQSPKASALSPKSGTSSPKVSTLSPVPLTFSHLFGHSSGTKKSQEGSRPGMTSLIAGYTAPSSQTPKPPSVTSTAKQHQPGLQRLSQSQTQSTKQSQSSMHHNSLVSHPQVTTCKTLQNPVVKLNACPQHLLASHVSQLSDTSTAYPTSFSPSVTSNAQAVSRTSISPSTSSDYTPKSAMPSSTSAQGFKPPFSMASPPKPTTPSNTMNQNVSIGSSNLTGSPTSRQSSSKHSGSPSSSRHSPSGSIAGQQQSTSLVKKTSVPQKMASPPGAGTLGRSTTGGAVSRGSLSVSGAPVRSSGSAGRSSVAGAAGMSTTNRSTTSASVTRSGALSSAAANRSSPSGTVSRTSVSGGPGSGPQVAIKMLPSLHRPSSGSGTSTGIQATAGSTLLANTSSLTLMTSPLNVTNLNATSASLNSAAAFSMLGGLVPVSLPFQLPLNLINFASESDITTTTPTGSTSAPFQHNITQSILKGLQSGSTQLSRSSVPAHLQQAYADSNQSQGDSSKVQRKSQ</sequence>
<feature type="compositionally biased region" description="Basic residues" evidence="4">
    <location>
        <begin position="175"/>
        <end position="185"/>
    </location>
</feature>
<keyword evidence="3" id="KW-0175">Coiled coil</keyword>
<feature type="compositionally biased region" description="Low complexity" evidence="4">
    <location>
        <begin position="841"/>
        <end position="854"/>
    </location>
</feature>
<comment type="caution">
    <text evidence="7">The sequence shown here is derived from an EMBL/GenBank/DDBJ whole genome shotgun (WGS) entry which is preliminary data.</text>
</comment>
<dbReference type="PANTHER" id="PTHR21669:SF10">
    <property type="entry name" value="UBINUCLEIN-2"/>
    <property type="match status" value="1"/>
</dbReference>
<comment type="similarity">
    <text evidence="1">Belongs to the ubinuclein family.</text>
</comment>
<dbReference type="PANTHER" id="PTHR21669">
    <property type="entry name" value="CAPZ-INTERACTING PROTEIN AND RELATED PROTEINS"/>
    <property type="match status" value="1"/>
</dbReference>
<feature type="compositionally biased region" description="Polar residues" evidence="4">
    <location>
        <begin position="1249"/>
        <end position="1260"/>
    </location>
</feature>
<feature type="region of interest" description="Disordered" evidence="4">
    <location>
        <begin position="163"/>
        <end position="217"/>
    </location>
</feature>
<feature type="compositionally biased region" description="Low complexity" evidence="4">
    <location>
        <begin position="1045"/>
        <end position="1067"/>
    </location>
</feature>
<dbReference type="InterPro" id="IPR014840">
    <property type="entry name" value="HRD"/>
</dbReference>
<evidence type="ECO:0000256" key="2">
    <source>
        <dbReference type="ARBA" id="ARBA00022553"/>
    </source>
</evidence>
<dbReference type="Proteomes" id="UP000287033">
    <property type="component" value="Unassembled WGS sequence"/>
</dbReference>
<feature type="compositionally biased region" description="Basic and acidic residues" evidence="4">
    <location>
        <begin position="186"/>
        <end position="207"/>
    </location>
</feature>
<dbReference type="EMBL" id="BEZZ01000923">
    <property type="protein sequence ID" value="GCC36994.1"/>
    <property type="molecule type" value="Genomic_DNA"/>
</dbReference>
<feature type="compositionally biased region" description="Low complexity" evidence="4">
    <location>
        <begin position="11"/>
        <end position="20"/>
    </location>
</feature>
<evidence type="ECO:0000313" key="7">
    <source>
        <dbReference type="EMBL" id="GCC36994.1"/>
    </source>
</evidence>
<feature type="compositionally biased region" description="Polar residues" evidence="4">
    <location>
        <begin position="815"/>
        <end position="832"/>
    </location>
</feature>
<feature type="compositionally biased region" description="Low complexity" evidence="4">
    <location>
        <begin position="980"/>
        <end position="1001"/>
    </location>
</feature>
<dbReference type="OMA" id="PKVKKVM"/>
<evidence type="ECO:0000259" key="6">
    <source>
        <dbReference type="Pfam" id="PF14075"/>
    </source>
</evidence>
<feature type="domain" description="Hpc2-related" evidence="5">
    <location>
        <begin position="109"/>
        <end position="160"/>
    </location>
</feature>
<evidence type="ECO:0000256" key="3">
    <source>
        <dbReference type="SAM" id="Coils"/>
    </source>
</evidence>
<dbReference type="Pfam" id="PF14075">
    <property type="entry name" value="UBN_AB"/>
    <property type="match status" value="1"/>
</dbReference>
<feature type="compositionally biased region" description="Low complexity" evidence="4">
    <location>
        <begin position="917"/>
        <end position="930"/>
    </location>
</feature>
<evidence type="ECO:0000259" key="5">
    <source>
        <dbReference type="Pfam" id="PF08729"/>
    </source>
</evidence>
<dbReference type="GO" id="GO:0006325">
    <property type="term" value="P:chromatin organization"/>
    <property type="evidence" value="ECO:0007669"/>
    <property type="project" value="TreeGrafter"/>
</dbReference>
<accession>A0A401T306</accession>
<feature type="compositionally biased region" description="Basic and acidic residues" evidence="4">
    <location>
        <begin position="498"/>
        <end position="508"/>
    </location>
</feature>
<evidence type="ECO:0000313" key="8">
    <source>
        <dbReference type="Proteomes" id="UP000287033"/>
    </source>
</evidence>
<dbReference type="InterPro" id="IPR026947">
    <property type="entry name" value="UBN_middle_dom"/>
</dbReference>
<feature type="region of interest" description="Disordered" evidence="4">
    <location>
        <begin position="743"/>
        <end position="862"/>
    </location>
</feature>
<evidence type="ECO:0000256" key="4">
    <source>
        <dbReference type="SAM" id="MobiDB-lite"/>
    </source>
</evidence>
<feature type="domain" description="Ubinuclein middle" evidence="6">
    <location>
        <begin position="385"/>
        <end position="586"/>
    </location>
</feature>
<feature type="compositionally biased region" description="Polar residues" evidence="4">
    <location>
        <begin position="897"/>
        <end position="916"/>
    </location>
</feature>
<protein>
    <recommendedName>
        <fullName evidence="9">Ubinuclein middle domain-containing protein</fullName>
    </recommendedName>
</protein>
<organism evidence="7 8">
    <name type="scientific">Chiloscyllium punctatum</name>
    <name type="common">Brownbanded bambooshark</name>
    <name type="synonym">Hemiscyllium punctatum</name>
    <dbReference type="NCBI Taxonomy" id="137246"/>
    <lineage>
        <taxon>Eukaryota</taxon>
        <taxon>Metazoa</taxon>
        <taxon>Chordata</taxon>
        <taxon>Craniata</taxon>
        <taxon>Vertebrata</taxon>
        <taxon>Chondrichthyes</taxon>
        <taxon>Elasmobranchii</taxon>
        <taxon>Galeomorphii</taxon>
        <taxon>Galeoidea</taxon>
        <taxon>Orectolobiformes</taxon>
        <taxon>Hemiscylliidae</taxon>
        <taxon>Chiloscyllium</taxon>
    </lineage>
</organism>
<feature type="compositionally biased region" description="Low complexity" evidence="4">
    <location>
        <begin position="1093"/>
        <end position="1106"/>
    </location>
</feature>